<dbReference type="Gene3D" id="3.40.47.10">
    <property type="match status" value="1"/>
</dbReference>
<organism evidence="13 14">
    <name type="scientific">Pseudarthrobacter siccitolerans</name>
    <dbReference type="NCBI Taxonomy" id="861266"/>
    <lineage>
        <taxon>Bacteria</taxon>
        <taxon>Bacillati</taxon>
        <taxon>Actinomycetota</taxon>
        <taxon>Actinomycetes</taxon>
        <taxon>Micrococcales</taxon>
        <taxon>Micrococcaceae</taxon>
        <taxon>Pseudarthrobacter</taxon>
    </lineage>
</organism>
<feature type="active site" description="Acyl-thioester intermediate" evidence="9">
    <location>
        <position position="90"/>
    </location>
</feature>
<dbReference type="Pfam" id="PF00108">
    <property type="entry name" value="Thiolase_N"/>
    <property type="match status" value="1"/>
</dbReference>
<dbReference type="InterPro" id="IPR050215">
    <property type="entry name" value="Thiolase-like_sf_Thiolase"/>
</dbReference>
<evidence type="ECO:0000256" key="7">
    <source>
        <dbReference type="ARBA" id="ARBA00023140"/>
    </source>
</evidence>
<comment type="caution">
    <text evidence="13">The sequence shown here is derived from an EMBL/GenBank/DDBJ whole genome shotgun (WGS) entry which is preliminary data.</text>
</comment>
<evidence type="ECO:0000259" key="12">
    <source>
        <dbReference type="Pfam" id="PF02803"/>
    </source>
</evidence>
<evidence type="ECO:0000256" key="9">
    <source>
        <dbReference type="PIRSR" id="PIRSR000429-1"/>
    </source>
</evidence>
<feature type="active site" description="Proton acceptor" evidence="9">
    <location>
        <position position="385"/>
    </location>
</feature>
<dbReference type="InterPro" id="IPR002155">
    <property type="entry name" value="Thiolase"/>
</dbReference>
<dbReference type="InterPro" id="IPR020613">
    <property type="entry name" value="Thiolase_CS"/>
</dbReference>
<keyword evidence="14" id="KW-1185">Reference proteome</keyword>
<feature type="domain" description="Thiolase C-terminal" evidence="12">
    <location>
        <begin position="277"/>
        <end position="397"/>
    </location>
</feature>
<evidence type="ECO:0000256" key="1">
    <source>
        <dbReference type="ARBA" id="ARBA00004275"/>
    </source>
</evidence>
<feature type="domain" description="Thiolase N-terminal" evidence="11">
    <location>
        <begin position="5"/>
        <end position="268"/>
    </location>
</feature>
<keyword evidence="8 10" id="KW-0012">Acyltransferase</keyword>
<comment type="subcellular location">
    <subcellularLocation>
        <location evidence="1">Peroxisome</location>
    </subcellularLocation>
</comment>
<dbReference type="CDD" id="cd00751">
    <property type="entry name" value="thiolase"/>
    <property type="match status" value="1"/>
</dbReference>
<dbReference type="STRING" id="861266.ARTSIC4J27_4113"/>
<dbReference type="GO" id="GO:0005737">
    <property type="term" value="C:cytoplasm"/>
    <property type="evidence" value="ECO:0007669"/>
    <property type="project" value="UniProtKB-ARBA"/>
</dbReference>
<name>A0A024H8Q1_9MICC</name>
<dbReference type="PANTHER" id="PTHR43853">
    <property type="entry name" value="3-KETOACYL-COA THIOLASE, PEROXISOMAL"/>
    <property type="match status" value="1"/>
</dbReference>
<dbReference type="AlphaFoldDB" id="A0A024H8Q1"/>
<evidence type="ECO:0000256" key="6">
    <source>
        <dbReference type="ARBA" id="ARBA00023098"/>
    </source>
</evidence>
<keyword evidence="4" id="KW-0276">Fatty acid metabolism</keyword>
<dbReference type="NCBIfam" id="TIGR01930">
    <property type="entry name" value="AcCoA-C-Actrans"/>
    <property type="match status" value="1"/>
</dbReference>
<evidence type="ECO:0000256" key="5">
    <source>
        <dbReference type="ARBA" id="ARBA00022946"/>
    </source>
</evidence>
<dbReference type="Proteomes" id="UP000035722">
    <property type="component" value="Unassembled WGS sequence"/>
</dbReference>
<evidence type="ECO:0000313" key="13">
    <source>
        <dbReference type="EMBL" id="CCQ48116.1"/>
    </source>
</evidence>
<sequence length="400" mass="41902">MRQAVIVSTARTPIGKAYRGAFNDTSAQELAGHAIREAVARAQIDGAEVEDVVLGSAMQEGTTSMNIGRQAALRAGLPVTVAGMSIDRQCASGLMAIATAAKQIVVDGMQIAVGGGVESISLVQNDKQNFYRAHDEWLSEHVPGIYLPMLHTAEIVAERYGVSREAQDAFALMSQERTAAAQAAGRFDEEIVPFTTTKIVVDKATGAEQRVSVLLEKDEGNRPGTTVEALSNLTPVLSDGTASAVSSVTAGNSSQLSDGASAAVLMEAAEAERRGLTPLGLYRGMAVAGCGPEEMGIGPVPAVKRLLERHSLKIDDIGLWELNEAFASQALYCRDELGIDPELLNVNGGAISFGHPYGMSGARMVGHALLEGRRRGARLVVITMCVGGGMGAAGLFEVVP</sequence>
<keyword evidence="3 10" id="KW-0808">Transferase</keyword>
<comment type="similarity">
    <text evidence="2 10">Belongs to the thiolase-like superfamily. Thiolase family.</text>
</comment>
<dbReference type="InterPro" id="IPR016039">
    <property type="entry name" value="Thiolase-like"/>
</dbReference>
<keyword evidence="7" id="KW-0576">Peroxisome</keyword>
<dbReference type="PIRSF" id="PIRSF000429">
    <property type="entry name" value="Ac-CoA_Ac_transf"/>
    <property type="match status" value="1"/>
</dbReference>
<feature type="active site" description="Proton acceptor" evidence="9">
    <location>
        <position position="355"/>
    </location>
</feature>
<dbReference type="GO" id="GO:0010124">
    <property type="term" value="P:phenylacetate catabolic process"/>
    <property type="evidence" value="ECO:0007669"/>
    <property type="project" value="TreeGrafter"/>
</dbReference>
<evidence type="ECO:0000256" key="4">
    <source>
        <dbReference type="ARBA" id="ARBA00022832"/>
    </source>
</evidence>
<protein>
    <submittedName>
        <fullName evidence="13">Acetyl-CoA acetyltransferases family protein</fullName>
    </submittedName>
</protein>
<dbReference type="FunFam" id="3.40.47.10:FF:000010">
    <property type="entry name" value="Acetyl-CoA acetyltransferase (Thiolase)"/>
    <property type="match status" value="1"/>
</dbReference>
<dbReference type="GO" id="GO:0006635">
    <property type="term" value="P:fatty acid beta-oxidation"/>
    <property type="evidence" value="ECO:0007669"/>
    <property type="project" value="TreeGrafter"/>
</dbReference>
<dbReference type="RefSeq" id="WP_050056890.1">
    <property type="nucleotide sequence ID" value="NZ_CAQI01000053.1"/>
</dbReference>
<evidence type="ECO:0000256" key="8">
    <source>
        <dbReference type="ARBA" id="ARBA00023315"/>
    </source>
</evidence>
<evidence type="ECO:0000256" key="10">
    <source>
        <dbReference type="RuleBase" id="RU003557"/>
    </source>
</evidence>
<dbReference type="OrthoDB" id="1402717at2"/>
<dbReference type="InterPro" id="IPR020617">
    <property type="entry name" value="Thiolase_C"/>
</dbReference>
<dbReference type="InterPro" id="IPR020616">
    <property type="entry name" value="Thiolase_N"/>
</dbReference>
<dbReference type="Pfam" id="PF02803">
    <property type="entry name" value="Thiolase_C"/>
    <property type="match status" value="1"/>
</dbReference>
<accession>A0A024H8Q1</accession>
<proteinExistence type="inferred from homology"/>
<dbReference type="PANTHER" id="PTHR43853:SF8">
    <property type="entry name" value="3-KETOACYL-COA THIOLASE, PEROXISOMAL"/>
    <property type="match status" value="1"/>
</dbReference>
<keyword evidence="6" id="KW-0443">Lipid metabolism</keyword>
<evidence type="ECO:0000256" key="2">
    <source>
        <dbReference type="ARBA" id="ARBA00010982"/>
    </source>
</evidence>
<evidence type="ECO:0000259" key="11">
    <source>
        <dbReference type="Pfam" id="PF00108"/>
    </source>
</evidence>
<reference evidence="14" key="1">
    <citation type="journal article" date="2014" name="Genome Announc.">
        <title>Genome Sequence of Arthrobacter siccitolerans 4J27, a Xeroprotectant-Producing Desiccation-Tolerant Microorganism.</title>
        <authorList>
            <person name="Manzanera M."/>
            <person name="Santa-Cruz-Calvo L."/>
            <person name="Vilchez J.I."/>
            <person name="Garcia-Fontana C."/>
            <person name="Silva-Castro G.A."/>
            <person name="Calvo C."/>
            <person name="Gonzalez-Lopez J."/>
        </authorList>
    </citation>
    <scope>NUCLEOTIDE SEQUENCE [LARGE SCALE GENOMIC DNA]</scope>
    <source>
        <strain evidence="14">4J27</strain>
    </source>
</reference>
<gene>
    <name evidence="13" type="primary">atoB2</name>
    <name evidence="13" type="ORF">ARTSIC4J27_4113</name>
</gene>
<dbReference type="SUPFAM" id="SSF53901">
    <property type="entry name" value="Thiolase-like"/>
    <property type="match status" value="2"/>
</dbReference>
<dbReference type="EMBL" id="CAQI01000053">
    <property type="protein sequence ID" value="CCQ48116.1"/>
    <property type="molecule type" value="Genomic_DNA"/>
</dbReference>
<dbReference type="GO" id="GO:0003988">
    <property type="term" value="F:acetyl-CoA C-acyltransferase activity"/>
    <property type="evidence" value="ECO:0007669"/>
    <property type="project" value="TreeGrafter"/>
</dbReference>
<evidence type="ECO:0000256" key="3">
    <source>
        <dbReference type="ARBA" id="ARBA00022679"/>
    </source>
</evidence>
<keyword evidence="5" id="KW-0809">Transit peptide</keyword>
<dbReference type="PROSITE" id="PS00737">
    <property type="entry name" value="THIOLASE_2"/>
    <property type="match status" value="1"/>
</dbReference>
<evidence type="ECO:0000313" key="14">
    <source>
        <dbReference type="Proteomes" id="UP000035722"/>
    </source>
</evidence>